<evidence type="ECO:0000256" key="1">
    <source>
        <dbReference type="SAM" id="MobiDB-lite"/>
    </source>
</evidence>
<feature type="region of interest" description="Disordered" evidence="1">
    <location>
        <begin position="22"/>
        <end position="48"/>
    </location>
</feature>
<feature type="signal peptide" evidence="2">
    <location>
        <begin position="1"/>
        <end position="20"/>
    </location>
</feature>
<proteinExistence type="predicted"/>
<dbReference type="AlphaFoldDB" id="A0A829YCG3"/>
<evidence type="ECO:0000313" key="4">
    <source>
        <dbReference type="Proteomes" id="UP000445000"/>
    </source>
</evidence>
<keyword evidence="2" id="KW-0732">Signal</keyword>
<dbReference type="PROSITE" id="PS51257">
    <property type="entry name" value="PROKAR_LIPOPROTEIN"/>
    <property type="match status" value="1"/>
</dbReference>
<name>A0A829YCG3_9GAMM</name>
<protein>
    <submittedName>
        <fullName evidence="3">Uncharacterized protein</fullName>
    </submittedName>
</protein>
<evidence type="ECO:0000256" key="2">
    <source>
        <dbReference type="SAM" id="SignalP"/>
    </source>
</evidence>
<feature type="chain" id="PRO_5033035353" evidence="2">
    <location>
        <begin position="21"/>
        <end position="62"/>
    </location>
</feature>
<evidence type="ECO:0000313" key="3">
    <source>
        <dbReference type="EMBL" id="GFE80541.1"/>
    </source>
</evidence>
<reference evidence="4" key="1">
    <citation type="submission" date="2020-01" db="EMBL/GenBank/DDBJ databases">
        <title>'Steroidobacter agaridevorans' sp. nov., agar-degrading bacteria isolated from rhizosphere soils.</title>
        <authorList>
            <person name="Ikenaga M."/>
            <person name="Kataoka M."/>
            <person name="Murouchi A."/>
            <person name="Katsuragi S."/>
            <person name="Sakai M."/>
        </authorList>
    </citation>
    <scope>NUCLEOTIDE SEQUENCE [LARGE SCALE GENOMIC DNA]</scope>
    <source>
        <strain evidence="4">YU21-B</strain>
    </source>
</reference>
<keyword evidence="4" id="KW-1185">Reference proteome</keyword>
<gene>
    <name evidence="3" type="ORF">GCM10011487_25410</name>
</gene>
<accession>A0A829YCG3</accession>
<dbReference type="EMBL" id="BLJN01000002">
    <property type="protein sequence ID" value="GFE80541.1"/>
    <property type="molecule type" value="Genomic_DNA"/>
</dbReference>
<sequence length="62" mass="6438">MRWLVLVRAVLITAVMTGLAACGGGGGGSGSPPNNPPADPPPTPPIVRTNWDAVLWDTDKWS</sequence>
<comment type="caution">
    <text evidence="3">The sequence shown here is derived from an EMBL/GenBank/DDBJ whole genome shotgun (WGS) entry which is preliminary data.</text>
</comment>
<organism evidence="3 4">
    <name type="scientific">Steroidobacter agaridevorans</name>
    <dbReference type="NCBI Taxonomy" id="2695856"/>
    <lineage>
        <taxon>Bacteria</taxon>
        <taxon>Pseudomonadati</taxon>
        <taxon>Pseudomonadota</taxon>
        <taxon>Gammaproteobacteria</taxon>
        <taxon>Steroidobacterales</taxon>
        <taxon>Steroidobacteraceae</taxon>
        <taxon>Steroidobacter</taxon>
    </lineage>
</organism>
<feature type="compositionally biased region" description="Pro residues" evidence="1">
    <location>
        <begin position="33"/>
        <end position="45"/>
    </location>
</feature>
<dbReference type="Proteomes" id="UP000445000">
    <property type="component" value="Unassembled WGS sequence"/>
</dbReference>